<comment type="caution">
    <text evidence="1">The sequence shown here is derived from an EMBL/GenBank/DDBJ whole genome shotgun (WGS) entry which is preliminary data.</text>
</comment>
<dbReference type="EMBL" id="JACJID010000002">
    <property type="protein sequence ID" value="MBA8925901.1"/>
    <property type="molecule type" value="Genomic_DNA"/>
</dbReference>
<proteinExistence type="predicted"/>
<gene>
    <name evidence="1" type="ORF">BC739_003100</name>
</gene>
<evidence type="ECO:0000313" key="1">
    <source>
        <dbReference type="EMBL" id="MBA8925901.1"/>
    </source>
</evidence>
<reference evidence="1 2" key="1">
    <citation type="submission" date="2020-08" db="EMBL/GenBank/DDBJ databases">
        <title>Genomic Encyclopedia of Archaeal and Bacterial Type Strains, Phase II (KMG-II): from individual species to whole genera.</title>
        <authorList>
            <person name="Goeker M."/>
        </authorList>
    </citation>
    <scope>NUCLEOTIDE SEQUENCE [LARGE SCALE GENOMIC DNA]</scope>
    <source>
        <strain evidence="1 2">DSM 43850</strain>
    </source>
</reference>
<accession>A0ABR6BG88</accession>
<name>A0ABR6BG88_9PSEU</name>
<evidence type="ECO:0000313" key="2">
    <source>
        <dbReference type="Proteomes" id="UP000517916"/>
    </source>
</evidence>
<organism evidence="1 2">
    <name type="scientific">Kutzneria viridogrisea</name>
    <dbReference type="NCBI Taxonomy" id="47990"/>
    <lineage>
        <taxon>Bacteria</taxon>
        <taxon>Bacillati</taxon>
        <taxon>Actinomycetota</taxon>
        <taxon>Actinomycetes</taxon>
        <taxon>Pseudonocardiales</taxon>
        <taxon>Pseudonocardiaceae</taxon>
        <taxon>Kutzneria</taxon>
    </lineage>
</organism>
<keyword evidence="2" id="KW-1185">Reference proteome</keyword>
<sequence length="77" mass="8618">MTTTYDGDDETFRWDSTALRDAALDCLHGRYTALHGDDRTQELLRGIGLALLAAHEQRTEWAGAVLDLLRDAKEGRT</sequence>
<protein>
    <submittedName>
        <fullName evidence="1">Uncharacterized protein</fullName>
    </submittedName>
</protein>
<dbReference type="Proteomes" id="UP000517916">
    <property type="component" value="Unassembled WGS sequence"/>
</dbReference>
<dbReference type="RefSeq" id="WP_182837520.1">
    <property type="nucleotide sequence ID" value="NZ_BAAABQ010000059.1"/>
</dbReference>